<dbReference type="Gene3D" id="3.50.50.100">
    <property type="match status" value="1"/>
</dbReference>
<protein>
    <submittedName>
        <fullName evidence="7">NADH dehydrogenase</fullName>
    </submittedName>
</protein>
<evidence type="ECO:0000256" key="2">
    <source>
        <dbReference type="ARBA" id="ARBA00005272"/>
    </source>
</evidence>
<dbReference type="Proteomes" id="UP000179145">
    <property type="component" value="Chromosome"/>
</dbReference>
<comment type="cofactor">
    <cofactor evidence="1">
        <name>FAD</name>
        <dbReference type="ChEBI" id="CHEBI:57692"/>
    </cofactor>
</comment>
<dbReference type="STRING" id="153496.A0U89_02980"/>
<evidence type="ECO:0000313" key="7">
    <source>
        <dbReference type="EMBL" id="AOX16253.1"/>
    </source>
</evidence>
<dbReference type="PANTHER" id="PTHR42913">
    <property type="entry name" value="APOPTOSIS-INDUCING FACTOR 1"/>
    <property type="match status" value="1"/>
</dbReference>
<dbReference type="InterPro" id="IPR036188">
    <property type="entry name" value="FAD/NAD-bd_sf"/>
</dbReference>
<dbReference type="PRINTS" id="PR00411">
    <property type="entry name" value="PNDRDTASEI"/>
</dbReference>
<dbReference type="InterPro" id="IPR051169">
    <property type="entry name" value="NADH-Q_oxidoreductase"/>
</dbReference>
<dbReference type="KEGG" id="kba:A0U89_02980"/>
<evidence type="ECO:0000256" key="1">
    <source>
        <dbReference type="ARBA" id="ARBA00001974"/>
    </source>
</evidence>
<evidence type="ECO:0000259" key="6">
    <source>
        <dbReference type="Pfam" id="PF07992"/>
    </source>
</evidence>
<comment type="similarity">
    <text evidence="2">Belongs to the NADH dehydrogenase family.</text>
</comment>
<organism evidence="7 8">
    <name type="scientific">Kozakia baliensis</name>
    <dbReference type="NCBI Taxonomy" id="153496"/>
    <lineage>
        <taxon>Bacteria</taxon>
        <taxon>Pseudomonadati</taxon>
        <taxon>Pseudomonadota</taxon>
        <taxon>Alphaproteobacteria</taxon>
        <taxon>Acetobacterales</taxon>
        <taxon>Acetobacteraceae</taxon>
        <taxon>Kozakia</taxon>
    </lineage>
</organism>
<reference evidence="7 8" key="1">
    <citation type="journal article" date="2016" name="Microb. Cell Fact.">
        <title>Dissection of exopolysaccharide biosynthesis in Kozakia baliensis.</title>
        <authorList>
            <person name="Brandt J.U."/>
            <person name="Jakob F."/>
            <person name="Behr J."/>
            <person name="Geissler A.J."/>
            <person name="Vogel R.F."/>
        </authorList>
    </citation>
    <scope>NUCLEOTIDE SEQUENCE [LARGE SCALE GENOMIC DNA]</scope>
    <source>
        <strain evidence="7 8">DSM 14400</strain>
    </source>
</reference>
<name>A0A1D8URI1_9PROT</name>
<sequence length="411" mass="43872">MADGFRVVIIGGGVGGMETAMTLGRARNAAVQTTLIDKGSVHYWKPMLHEFAAGTVEQSRDCIAFAEAAARFNFTFVQGSLASVDRAAHTIRLSNDQTVPYDLLVVALGSRANDFGIEGVLANCTFIDSLPDADAFNEKFRKAFRKAAAAGETLELGIVGGGATGTQLAAELCSAIDRAPGYGVEARKRTLRATLIETGPRILPAFPERVSEDAKAELERLGIDVRTNAMVVGVDHDGFRLKDGSTVPATLRVWAAGVRATDATALFEGLEMSRGGQLAINHTLRTTEDVSVYAVGDCARIMDAPLPATAQVARQQGIYLGRAIPEIAAGHTPAPFVYRDRGAVVALGGYNGWGMLSQDKSFGGGFLRGLAPRWLHDLIYRQHQFGVMGFARGVSAFLQAHLSPSRPRIDP</sequence>
<dbReference type="PANTHER" id="PTHR42913:SF3">
    <property type="entry name" value="64 KDA MITOCHONDRIAL NADH DEHYDROGENASE (EUROFUNG)"/>
    <property type="match status" value="1"/>
</dbReference>
<dbReference type="EMBL" id="CP014674">
    <property type="protein sequence ID" value="AOX16253.1"/>
    <property type="molecule type" value="Genomic_DNA"/>
</dbReference>
<dbReference type="GO" id="GO:0019646">
    <property type="term" value="P:aerobic electron transport chain"/>
    <property type="evidence" value="ECO:0007669"/>
    <property type="project" value="TreeGrafter"/>
</dbReference>
<dbReference type="OrthoDB" id="9781621at2"/>
<feature type="domain" description="FAD/NAD(P)-binding" evidence="6">
    <location>
        <begin position="5"/>
        <end position="317"/>
    </location>
</feature>
<keyword evidence="3" id="KW-0285">Flavoprotein</keyword>
<proteinExistence type="inferred from homology"/>
<evidence type="ECO:0000256" key="4">
    <source>
        <dbReference type="ARBA" id="ARBA00022827"/>
    </source>
</evidence>
<keyword evidence="5" id="KW-0560">Oxidoreductase</keyword>
<dbReference type="eggNOG" id="COG1252">
    <property type="taxonomic scope" value="Bacteria"/>
</dbReference>
<dbReference type="Pfam" id="PF07992">
    <property type="entry name" value="Pyr_redox_2"/>
    <property type="match status" value="1"/>
</dbReference>
<gene>
    <name evidence="7" type="ORF">A0U89_02980</name>
</gene>
<accession>A0A1D8URI1</accession>
<dbReference type="AlphaFoldDB" id="A0A1D8URI1"/>
<keyword evidence="8" id="KW-1185">Reference proteome</keyword>
<dbReference type="InterPro" id="IPR023753">
    <property type="entry name" value="FAD/NAD-binding_dom"/>
</dbReference>
<keyword evidence="4" id="KW-0274">FAD</keyword>
<dbReference type="SUPFAM" id="SSF51905">
    <property type="entry name" value="FAD/NAD(P)-binding domain"/>
    <property type="match status" value="1"/>
</dbReference>
<evidence type="ECO:0000256" key="3">
    <source>
        <dbReference type="ARBA" id="ARBA00022630"/>
    </source>
</evidence>
<dbReference type="RefSeq" id="WP_070402053.1">
    <property type="nucleotide sequence ID" value="NZ_BJVW01000002.1"/>
</dbReference>
<evidence type="ECO:0000313" key="8">
    <source>
        <dbReference type="Proteomes" id="UP000179145"/>
    </source>
</evidence>
<dbReference type="GO" id="GO:0003955">
    <property type="term" value="F:NAD(P)H dehydrogenase (quinone) activity"/>
    <property type="evidence" value="ECO:0007669"/>
    <property type="project" value="TreeGrafter"/>
</dbReference>
<dbReference type="PRINTS" id="PR00368">
    <property type="entry name" value="FADPNR"/>
</dbReference>
<evidence type="ECO:0000256" key="5">
    <source>
        <dbReference type="ARBA" id="ARBA00023002"/>
    </source>
</evidence>